<name>A0AB39BQ90_9BACI</name>
<dbReference type="Pfam" id="PF00128">
    <property type="entry name" value="Alpha-amylase"/>
    <property type="match status" value="1"/>
</dbReference>
<dbReference type="SMART" id="SM00642">
    <property type="entry name" value="Aamy"/>
    <property type="match status" value="1"/>
</dbReference>
<organism evidence="4">
    <name type="scientific">Alkalihalophilus sp. As8PL</name>
    <dbReference type="NCBI Taxonomy" id="3237103"/>
    <lineage>
        <taxon>Bacteria</taxon>
        <taxon>Bacillati</taxon>
        <taxon>Bacillota</taxon>
        <taxon>Bacilli</taxon>
        <taxon>Bacillales</taxon>
        <taxon>Bacillaceae</taxon>
        <taxon>Alkalihalophilus</taxon>
    </lineage>
</organism>
<dbReference type="RefSeq" id="WP_368503469.1">
    <property type="nucleotide sequence ID" value="NZ_CP162551.1"/>
</dbReference>
<evidence type="ECO:0000256" key="2">
    <source>
        <dbReference type="ARBA" id="ARBA00022729"/>
    </source>
</evidence>
<dbReference type="InterPro" id="IPR004193">
    <property type="entry name" value="Glyco_hydro_13_N"/>
</dbReference>
<evidence type="ECO:0000313" key="4">
    <source>
        <dbReference type="EMBL" id="XDI35958.1"/>
    </source>
</evidence>
<keyword evidence="4" id="KW-0326">Glycosidase</keyword>
<dbReference type="AlphaFoldDB" id="A0AB39BQ90"/>
<accession>A0AB39BQ90</accession>
<comment type="similarity">
    <text evidence="1">Belongs to the glycosyl hydrolase 13 family.</text>
</comment>
<dbReference type="InterPro" id="IPR006047">
    <property type="entry name" value="GH13_cat_dom"/>
</dbReference>
<dbReference type="InterPro" id="IPR014755">
    <property type="entry name" value="Cu-Rt/internalin_Ig-like"/>
</dbReference>
<dbReference type="InterPro" id="IPR011838">
    <property type="entry name" value="Pullulan_Gpos"/>
</dbReference>
<dbReference type="GO" id="GO:0051060">
    <property type="term" value="F:pullulanase activity"/>
    <property type="evidence" value="ECO:0007669"/>
    <property type="project" value="UniProtKB-EC"/>
</dbReference>
<dbReference type="InterPro" id="IPR040806">
    <property type="entry name" value="SpuA_C"/>
</dbReference>
<keyword evidence="2" id="KW-0732">Signal</keyword>
<dbReference type="PANTHER" id="PTHR43002">
    <property type="entry name" value="GLYCOGEN DEBRANCHING ENZYME"/>
    <property type="match status" value="1"/>
</dbReference>
<dbReference type="NCBIfam" id="TIGR02102">
    <property type="entry name" value="pullulan_Gpos"/>
    <property type="match status" value="1"/>
</dbReference>
<feature type="domain" description="Glycosyl hydrolase family 13 catalytic" evidence="3">
    <location>
        <begin position="226"/>
        <end position="619"/>
    </location>
</feature>
<dbReference type="InterPro" id="IPR017853">
    <property type="entry name" value="GH"/>
</dbReference>
<evidence type="ECO:0000256" key="1">
    <source>
        <dbReference type="ARBA" id="ARBA00008061"/>
    </source>
</evidence>
<dbReference type="InterPro" id="IPR013780">
    <property type="entry name" value="Glyco_hydro_b"/>
</dbReference>
<keyword evidence="4" id="KW-0378">Hydrolase</keyword>
<dbReference type="Gene3D" id="2.60.40.1220">
    <property type="match status" value="1"/>
</dbReference>
<protein>
    <submittedName>
        <fullName evidence="4">Pullulanase</fullName>
        <ecNumber evidence="4">3.2.1.41</ecNumber>
    </submittedName>
</protein>
<dbReference type="SUPFAM" id="SSF81296">
    <property type="entry name" value="E set domains"/>
    <property type="match status" value="1"/>
</dbReference>
<dbReference type="EC" id="3.2.1.41" evidence="4"/>
<dbReference type="Pfam" id="PF18033">
    <property type="entry name" value="SpuA_C"/>
    <property type="match status" value="1"/>
</dbReference>
<dbReference type="EMBL" id="CP162551">
    <property type="protein sequence ID" value="XDI35958.1"/>
    <property type="molecule type" value="Genomic_DNA"/>
</dbReference>
<dbReference type="Gene3D" id="2.60.40.1180">
    <property type="entry name" value="Golgi alpha-mannosidase II"/>
    <property type="match status" value="1"/>
</dbReference>
<dbReference type="Gene3D" id="3.20.20.80">
    <property type="entry name" value="Glycosidases"/>
    <property type="match status" value="1"/>
</dbReference>
<gene>
    <name evidence="4" type="ORF">AB3N04_14775</name>
</gene>
<proteinExistence type="inferred from homology"/>
<reference evidence="4" key="1">
    <citation type="submission" date="2024-07" db="EMBL/GenBank/DDBJ databases">
        <title>Identification and characteristics of an arsenic-resistant bacterial isolate, which belongs to a novel species.</title>
        <authorList>
            <person name="Juszczyk A."/>
            <person name="Kowalczyk A."/>
            <person name="Was K."/>
            <person name="Kosowicz W."/>
            <person name="Budzyn A."/>
            <person name="Latowski D."/>
        </authorList>
    </citation>
    <scope>NUCLEOTIDE SEQUENCE</scope>
    <source>
        <strain evidence="4">As8PL</strain>
    </source>
</reference>
<dbReference type="InterPro" id="IPR013783">
    <property type="entry name" value="Ig-like_fold"/>
</dbReference>
<dbReference type="Gene3D" id="2.60.40.10">
    <property type="entry name" value="Immunoglobulins"/>
    <property type="match status" value="1"/>
</dbReference>
<dbReference type="CDD" id="cd11341">
    <property type="entry name" value="AmyAc_Pullulanase_LD-like"/>
    <property type="match status" value="1"/>
</dbReference>
<dbReference type="CDD" id="cd02860">
    <property type="entry name" value="E_set_Pullulanase"/>
    <property type="match status" value="1"/>
</dbReference>
<dbReference type="InterPro" id="IPR014756">
    <property type="entry name" value="Ig_E-set"/>
</dbReference>
<evidence type="ECO:0000259" key="3">
    <source>
        <dbReference type="SMART" id="SM00642"/>
    </source>
</evidence>
<dbReference type="Pfam" id="PF02922">
    <property type="entry name" value="CBM_48"/>
    <property type="match status" value="1"/>
</dbReference>
<dbReference type="SUPFAM" id="SSF51445">
    <property type="entry name" value="(Trans)glycosidases"/>
    <property type="match status" value="1"/>
</dbReference>
<dbReference type="GO" id="GO:0005975">
    <property type="term" value="P:carbohydrate metabolic process"/>
    <property type="evidence" value="ECO:0007669"/>
    <property type="project" value="InterPro"/>
</dbReference>
<sequence>MNTPPIGNELIYLSSGEIISPTEAKIKVVKTDDLYDESIINDGLEFKDKHGNLVAIKQIEMKENDEVIVTGTFSIEQAPFTVTFRDQVISLRLNWKLMDDLYKYEGELGAILHPDGSATLTLWSPLAETISVILYDKEDQFNVVKDDLLMEQGKGGVWQITLNEENTGIQDLTNYYYHYVIDTNGQKKLGLDPYAKSMAAWDHSGGYSVGKAAIVNPSMIGPDLEFATIDGFEKREDAIIYEVHVRDFTSDPLIEGELSAQFGTYTAFVNKLDYIKELGVTHIQLLPIMSYYKGNERENQVRELEYSSQGNNYNWGYDPHNYFSPSGMYSDNPNSASRRIEELKILIQEIHKRGMGVILDVVYNHTAQVEIFENLVSHYYHFMDSDGTPRTSFGGGRLGTTHFMTRKVLIDSILYWVNEFKVDGFRFDMMGDHDSQSIQLAFDQAKALNPNIVMIGEGWRTFVGDEGEEHVTAADQDWMQHTDSVGVFSDEFRNELKSGYGSEGQPRFLTNGARSISQVFDNIKAQPHNFVATSPGDVVPYIEAHDNLTLHDVIAQSIKKDPEFHQEEIHKRIRLGNALVLTSQGTAFLHAGQEYGRTKQYRKQTEVAPYKSTYMVDEEGKPFTYPFFIHDSYNSSDRINSFDWRKVTSSEICPIHHMTRAYTAGLVRLRRSTNAFRLGSKELVDKHVTLIKAPEVEETDLLIGYKNVSTDGTGTYYVFVNADHKERTLTLQEDLTKGIVLVDGEEAGVSEVTNRIGFELTPDKLLIAALTVVIIKIDDDVDQ</sequence>